<reference evidence="3" key="2">
    <citation type="journal article" date="2021" name="PeerJ">
        <title>Extensive microbial diversity within the chicken gut microbiome revealed by metagenomics and culture.</title>
        <authorList>
            <person name="Gilroy R."/>
            <person name="Ravi A."/>
            <person name="Getino M."/>
            <person name="Pursley I."/>
            <person name="Horton D.L."/>
            <person name="Alikhan N.F."/>
            <person name="Baker D."/>
            <person name="Gharbi K."/>
            <person name="Hall N."/>
            <person name="Watson M."/>
            <person name="Adriaenssens E.M."/>
            <person name="Foster-Nyarko E."/>
            <person name="Jarju S."/>
            <person name="Secka A."/>
            <person name="Antonio M."/>
            <person name="Oren A."/>
            <person name="Chaudhuri R.R."/>
            <person name="La Ragione R."/>
            <person name="Hildebrand F."/>
            <person name="Pallen M.J."/>
        </authorList>
    </citation>
    <scope>NUCLEOTIDE SEQUENCE</scope>
    <source>
        <strain evidence="3">CHK33-4379</strain>
    </source>
</reference>
<reference evidence="3" key="1">
    <citation type="submission" date="2020-10" db="EMBL/GenBank/DDBJ databases">
        <authorList>
            <person name="Gilroy R."/>
        </authorList>
    </citation>
    <scope>NUCLEOTIDE SEQUENCE</scope>
    <source>
        <strain evidence="3">CHK33-4379</strain>
    </source>
</reference>
<dbReference type="InterPro" id="IPR011055">
    <property type="entry name" value="Dup_hybrid_motif"/>
</dbReference>
<dbReference type="SUPFAM" id="SSF51261">
    <property type="entry name" value="Duplicated hybrid motif"/>
    <property type="match status" value="1"/>
</dbReference>
<evidence type="ECO:0000313" key="3">
    <source>
        <dbReference type="EMBL" id="HIT59124.1"/>
    </source>
</evidence>
<dbReference type="Proteomes" id="UP000824136">
    <property type="component" value="Unassembled WGS sequence"/>
</dbReference>
<accession>A0A9D1KJP3</accession>
<proteinExistence type="predicted"/>
<organism evidence="3 4">
    <name type="scientific">Candidatus Faeciplasma pullistercoris</name>
    <dbReference type="NCBI Taxonomy" id="2840800"/>
    <lineage>
        <taxon>Bacteria</taxon>
        <taxon>Bacillati</taxon>
        <taxon>Bacillota</taxon>
        <taxon>Clostridia</taxon>
        <taxon>Eubacteriales</taxon>
        <taxon>Oscillospiraceae</taxon>
        <taxon>Oscillospiraceae incertae sedis</taxon>
        <taxon>Candidatus Faeciplasma</taxon>
    </lineage>
</organism>
<feature type="domain" description="M23ase beta-sheet core" evidence="2">
    <location>
        <begin position="137"/>
        <end position="235"/>
    </location>
</feature>
<dbReference type="GO" id="GO:0004222">
    <property type="term" value="F:metalloendopeptidase activity"/>
    <property type="evidence" value="ECO:0007669"/>
    <property type="project" value="TreeGrafter"/>
</dbReference>
<dbReference type="CDD" id="cd12797">
    <property type="entry name" value="M23_peptidase"/>
    <property type="match status" value="1"/>
</dbReference>
<dbReference type="Pfam" id="PF01551">
    <property type="entry name" value="Peptidase_M23"/>
    <property type="match status" value="1"/>
</dbReference>
<gene>
    <name evidence="3" type="ORF">IAC39_05400</name>
</gene>
<dbReference type="InterPro" id="IPR016047">
    <property type="entry name" value="M23ase_b-sheet_dom"/>
</dbReference>
<protein>
    <submittedName>
        <fullName evidence="3">M23 family metallopeptidase</fullName>
    </submittedName>
</protein>
<comment type="caution">
    <text evidence="3">The sequence shown here is derived from an EMBL/GenBank/DDBJ whole genome shotgun (WGS) entry which is preliminary data.</text>
</comment>
<evidence type="ECO:0000313" key="4">
    <source>
        <dbReference type="Proteomes" id="UP000824136"/>
    </source>
</evidence>
<feature type="region of interest" description="Disordered" evidence="1">
    <location>
        <begin position="69"/>
        <end position="96"/>
    </location>
</feature>
<dbReference type="PANTHER" id="PTHR21666:SF270">
    <property type="entry name" value="MUREIN HYDROLASE ACTIVATOR ENVC"/>
    <property type="match status" value="1"/>
</dbReference>
<dbReference type="AlphaFoldDB" id="A0A9D1KJP3"/>
<name>A0A9D1KJP3_9FIRM</name>
<dbReference type="EMBL" id="DVLL01000020">
    <property type="protein sequence ID" value="HIT59124.1"/>
    <property type="molecule type" value="Genomic_DNA"/>
</dbReference>
<dbReference type="InterPro" id="IPR050570">
    <property type="entry name" value="Cell_wall_metabolism_enzyme"/>
</dbReference>
<dbReference type="PANTHER" id="PTHR21666">
    <property type="entry name" value="PEPTIDASE-RELATED"/>
    <property type="match status" value="1"/>
</dbReference>
<dbReference type="Gene3D" id="2.70.70.10">
    <property type="entry name" value="Glucose Permease (Domain IIA)"/>
    <property type="match status" value="1"/>
</dbReference>
<evidence type="ECO:0000256" key="1">
    <source>
        <dbReference type="SAM" id="MobiDB-lite"/>
    </source>
</evidence>
<sequence length="243" mass="26012">MKKVKFQRSGLAGKGMYIALCIGLLAVGVASAVGYKAVVGSLTSEIIPNSGIELTPDIDTSQVDSILSGVQKDDESADSKNGQDVSEQQVNGSTENVSDELQTLYYEQAKMYPVQGEVINEYSWGELVKTTGGVWRTHDGIDIAAQEGEAVKAMTSGSVTDIYSDTLWGNCVVVDHGDTLTGYYYGLSPDIKVTVGESVSAGTVIGTVGNTSDIESDMDSHLHFALKYEGMWIDPVSYIEPMK</sequence>
<feature type="compositionally biased region" description="Polar residues" evidence="1">
    <location>
        <begin position="79"/>
        <end position="96"/>
    </location>
</feature>
<evidence type="ECO:0000259" key="2">
    <source>
        <dbReference type="Pfam" id="PF01551"/>
    </source>
</evidence>